<evidence type="ECO:0000313" key="6">
    <source>
        <dbReference type="EMBL" id="KAK7455185.1"/>
    </source>
</evidence>
<evidence type="ECO:0000256" key="1">
    <source>
        <dbReference type="ARBA" id="ARBA00009183"/>
    </source>
</evidence>
<name>A0ABR1JCF8_9AGAR</name>
<dbReference type="InterPro" id="IPR036188">
    <property type="entry name" value="FAD/NAD-bd_sf"/>
</dbReference>
<dbReference type="PRINTS" id="PR00419">
    <property type="entry name" value="ADXRDTASE"/>
</dbReference>
<gene>
    <name evidence="6" type="ORF">VKT23_011057</name>
</gene>
<dbReference type="InterPro" id="IPR050346">
    <property type="entry name" value="FMO-like"/>
</dbReference>
<reference evidence="6 7" key="1">
    <citation type="submission" date="2024-01" db="EMBL/GenBank/DDBJ databases">
        <title>A draft genome for the cacao thread blight pathogen Marasmiellus scandens.</title>
        <authorList>
            <person name="Baruah I.K."/>
            <person name="Leung J."/>
            <person name="Bukari Y."/>
            <person name="Amoako-Attah I."/>
            <person name="Meinhardt L.W."/>
            <person name="Bailey B.A."/>
            <person name="Cohen S.P."/>
        </authorList>
    </citation>
    <scope>NUCLEOTIDE SEQUENCE [LARGE SCALE GENOMIC DNA]</scope>
    <source>
        <strain evidence="6 7">GH-19</strain>
    </source>
</reference>
<dbReference type="EMBL" id="JBANRG010000023">
    <property type="protein sequence ID" value="KAK7455185.1"/>
    <property type="molecule type" value="Genomic_DNA"/>
</dbReference>
<sequence>MLEEPPVRPKRILIVGGGPAGLITLRNFVKLGTFERVELVERRDDVGGVWYLENKSQNPSLRWSSPAYPGLIGNVLPEFLSFHDFPFPPPDQYDPEHRKNQPFPTLKETYDFLRAFAKPFLDDGRIRLGQEVVRVEEVDNGDGSTKDKWRARIRSWNDPVNPGAETEEKWDAVVVCAGWYDNPVWPETEGLDLLREKRLAVHAKEWNGPEGLEGKCTLIIGNANSSNDIASQLAPVALTPVYRSIRRPNFPGFVSLPDDRIEDVPPVKRYSLAGMKIKVELENGRILEDVDIVLVGTGYKPYADFVHVLPPPLISGDSKSTTVPLMSLVGLNAPTLPDSDSKSSQKHSLVLTNRIPLLHRHILFAPSPSLAFILSTMAYTPFTIADVSSCWLALAWSEGGGLEYPKTLDERLVFEKERLEAIEMGRREAQGEDQTQSEEQNQEETNDSKTPLHGGTTSETFDPSSSLVAAWVSGSNRHTPSSLNVYSALAASEEDYANELREDVVRARPELGNAQILWNRSPESDGSGGMGSLYRYIPGGGLPEWSPERRKKREEMYPVKLASLKWAREKVGTGWSNREGEGN</sequence>
<dbReference type="InterPro" id="IPR020946">
    <property type="entry name" value="Flavin_mOase-like"/>
</dbReference>
<dbReference type="PANTHER" id="PTHR23023">
    <property type="entry name" value="DIMETHYLANILINE MONOOXYGENASE"/>
    <property type="match status" value="1"/>
</dbReference>
<dbReference type="Gene3D" id="3.50.50.60">
    <property type="entry name" value="FAD/NAD(P)-binding domain"/>
    <property type="match status" value="2"/>
</dbReference>
<accession>A0ABR1JCF8</accession>
<comment type="similarity">
    <text evidence="1">Belongs to the FMO family.</text>
</comment>
<dbReference type="Pfam" id="PF00743">
    <property type="entry name" value="FMO-like"/>
    <property type="match status" value="1"/>
</dbReference>
<evidence type="ECO:0000256" key="2">
    <source>
        <dbReference type="ARBA" id="ARBA00022630"/>
    </source>
</evidence>
<comment type="caution">
    <text evidence="6">The sequence shown here is derived from an EMBL/GenBank/DDBJ whole genome shotgun (WGS) entry which is preliminary data.</text>
</comment>
<dbReference type="Proteomes" id="UP001498398">
    <property type="component" value="Unassembled WGS sequence"/>
</dbReference>
<feature type="region of interest" description="Disordered" evidence="5">
    <location>
        <begin position="426"/>
        <end position="462"/>
    </location>
</feature>
<keyword evidence="4" id="KW-0560">Oxidoreductase</keyword>
<protein>
    <recommendedName>
        <fullName evidence="8">FAD/NAD(P)-binding domain-containing protein</fullName>
    </recommendedName>
</protein>
<keyword evidence="2" id="KW-0285">Flavoprotein</keyword>
<keyword evidence="3" id="KW-0274">FAD</keyword>
<evidence type="ECO:0008006" key="8">
    <source>
        <dbReference type="Google" id="ProtNLM"/>
    </source>
</evidence>
<evidence type="ECO:0000313" key="7">
    <source>
        <dbReference type="Proteomes" id="UP001498398"/>
    </source>
</evidence>
<evidence type="ECO:0000256" key="5">
    <source>
        <dbReference type="SAM" id="MobiDB-lite"/>
    </source>
</evidence>
<keyword evidence="7" id="KW-1185">Reference proteome</keyword>
<organism evidence="6 7">
    <name type="scientific">Marasmiellus scandens</name>
    <dbReference type="NCBI Taxonomy" id="2682957"/>
    <lineage>
        <taxon>Eukaryota</taxon>
        <taxon>Fungi</taxon>
        <taxon>Dikarya</taxon>
        <taxon>Basidiomycota</taxon>
        <taxon>Agaricomycotina</taxon>
        <taxon>Agaricomycetes</taxon>
        <taxon>Agaricomycetidae</taxon>
        <taxon>Agaricales</taxon>
        <taxon>Marasmiineae</taxon>
        <taxon>Omphalotaceae</taxon>
        <taxon>Marasmiellus</taxon>
    </lineage>
</organism>
<evidence type="ECO:0000256" key="3">
    <source>
        <dbReference type="ARBA" id="ARBA00022827"/>
    </source>
</evidence>
<proteinExistence type="inferred from homology"/>
<dbReference type="SUPFAM" id="SSF51905">
    <property type="entry name" value="FAD/NAD(P)-binding domain"/>
    <property type="match status" value="1"/>
</dbReference>
<evidence type="ECO:0000256" key="4">
    <source>
        <dbReference type="ARBA" id="ARBA00023002"/>
    </source>
</evidence>